<dbReference type="PROSITE" id="PS00018">
    <property type="entry name" value="EF_HAND_1"/>
    <property type="match status" value="1"/>
</dbReference>
<evidence type="ECO:0000256" key="12">
    <source>
        <dbReference type="HAMAP-Rule" id="MF_03209"/>
    </source>
</evidence>
<dbReference type="Pfam" id="PF00168">
    <property type="entry name" value="C2"/>
    <property type="match status" value="2"/>
</dbReference>
<keyword evidence="8 12" id="KW-0594">Phospholipid biosynthesis</keyword>
<dbReference type="SUPFAM" id="SSF47473">
    <property type="entry name" value="EF-hand"/>
    <property type="match status" value="1"/>
</dbReference>
<comment type="subcellular location">
    <subcellularLocation>
        <location evidence="12">Golgi apparatus membrane</location>
        <topology evidence="12">Peripheral membrane protein</topology>
        <orientation evidence="12">Cytoplasmic side</orientation>
    </subcellularLocation>
    <subcellularLocation>
        <location evidence="12">Endosome membrane</location>
        <topology evidence="12">Peripheral membrane protein</topology>
        <orientation evidence="12">Cytoplasmic side</orientation>
    </subcellularLocation>
</comment>
<comment type="PTM">
    <text evidence="12">Is synthesized initially as an inactive proenzyme. Formation of the active enzyme involves a self-maturation process in which the active site pyruvoyl group is generated from an internal serine residue via an autocatalytic post-translational modification. Two non-identical subunits are generated from the proenzyme in this reaction, and the pyruvate is formed at the N-terminus of the alpha chain, which is derived from the carboxyl end of the proenzyme. The autoendoproteolytic cleavage occurs by a canonical serine protease mechanism, in which the side chain hydroxyl group of the serine supplies its oxygen atom to form the C-terminus of the beta chain, while the remainder of the serine residue undergoes an oxidative deamination to produce ammonia and the pyruvoyl prosthetic group on the alpha chain. During this reaction, the Ser that is part of the protease active site of the proenzyme becomes the pyruvoyl prosthetic group, which constitutes an essential element of the active site of the mature decarboxylase.</text>
</comment>
<dbReference type="NCBIfam" id="TIGR00163">
    <property type="entry name" value="PS_decarb"/>
    <property type="match status" value="1"/>
</dbReference>
<dbReference type="GO" id="GO:0004609">
    <property type="term" value="F:phosphatidylserine decarboxylase activity"/>
    <property type="evidence" value="ECO:0007669"/>
    <property type="project" value="UniProtKB-UniRule"/>
</dbReference>
<feature type="active site" description="Charge relay system; for autoendoproteolytic cleavage activity" evidence="12">
    <location>
        <position position="956"/>
    </location>
</feature>
<comment type="domain">
    <text evidence="12">The C2 domains have an essential, but non-catalytic function. They may facilitate interactions with other proteins and are required for lipid transport function.</text>
</comment>
<dbReference type="InterPro" id="IPR003817">
    <property type="entry name" value="PS_Dcarbxylase"/>
</dbReference>
<evidence type="ECO:0000256" key="7">
    <source>
        <dbReference type="ARBA" id="ARBA00023145"/>
    </source>
</evidence>
<dbReference type="HAMAP" id="MF_00663">
    <property type="entry name" value="PS_decarb_PSD_B_type2"/>
    <property type="match status" value="1"/>
</dbReference>
<keyword evidence="3 12" id="KW-0210">Decarboxylase</keyword>
<evidence type="ECO:0000256" key="1">
    <source>
        <dbReference type="ARBA" id="ARBA00005189"/>
    </source>
</evidence>
<comment type="subunit">
    <text evidence="12">Heterodimer of a large membrane-associated beta subunit and a small pyruvoyl-containing alpha subunit.</text>
</comment>
<evidence type="ECO:0000256" key="4">
    <source>
        <dbReference type="ARBA" id="ARBA00022837"/>
    </source>
</evidence>
<keyword evidence="11 12" id="KW-0670">Pyruvate</keyword>
<protein>
    <recommendedName>
        <fullName evidence="12">Phosphatidylserine decarboxylase proenzyme 2</fullName>
        <ecNumber evidence="12">4.1.1.65</ecNumber>
    </recommendedName>
    <component>
        <recommendedName>
            <fullName evidence="12">Phosphatidylserine decarboxylase 2 beta chain</fullName>
        </recommendedName>
    </component>
    <component>
        <recommendedName>
            <fullName evidence="12">Phosphatidylserine decarboxylase 2 alpha chain</fullName>
        </recommendedName>
    </component>
</protein>
<dbReference type="InParanoid" id="A0A1C7NJG4"/>
<feature type="compositionally biased region" description="Low complexity" evidence="13">
    <location>
        <begin position="198"/>
        <end position="232"/>
    </location>
</feature>
<dbReference type="InterPro" id="IPR033177">
    <property type="entry name" value="PSD-B"/>
</dbReference>
<dbReference type="GO" id="GO:0010008">
    <property type="term" value="C:endosome membrane"/>
    <property type="evidence" value="ECO:0007669"/>
    <property type="project" value="UniProtKB-SubCell"/>
</dbReference>
<dbReference type="InterPro" id="IPR033179">
    <property type="entry name" value="PSD_type2_pro"/>
</dbReference>
<dbReference type="GO" id="GO:0005795">
    <property type="term" value="C:Golgi stack"/>
    <property type="evidence" value="ECO:0007669"/>
    <property type="project" value="UniProtKB-UniRule"/>
</dbReference>
<comment type="caution">
    <text evidence="15">The sequence shown here is derived from an EMBL/GenBank/DDBJ whole genome shotgun (WGS) entry which is preliminary data.</text>
</comment>
<evidence type="ECO:0000256" key="9">
    <source>
        <dbReference type="ARBA" id="ARBA00023239"/>
    </source>
</evidence>
<dbReference type="SUPFAM" id="SSF49562">
    <property type="entry name" value="C2 domain (Calcium/lipid-binding domain, CaLB)"/>
    <property type="match status" value="2"/>
</dbReference>
<dbReference type="Gene3D" id="1.10.238.10">
    <property type="entry name" value="EF-hand"/>
    <property type="match status" value="1"/>
</dbReference>
<feature type="region of interest" description="Disordered" evidence="13">
    <location>
        <begin position="523"/>
        <end position="575"/>
    </location>
</feature>
<keyword evidence="6 12" id="KW-0472">Membrane</keyword>
<feature type="active site" description="Charge relay system; for autoendoproteolytic cleavage activity" evidence="12">
    <location>
        <position position="813"/>
    </location>
</feature>
<dbReference type="STRING" id="101091.A0A1C7NJG4"/>
<keyword evidence="2 12" id="KW-0444">Lipid biosynthesis</keyword>
<keyword evidence="10 12" id="KW-1208">Phospholipid metabolism</keyword>
<keyword evidence="16" id="KW-1185">Reference proteome</keyword>
<feature type="chain" id="PRO_5023513299" description="Phosphatidylserine decarboxylase 2 beta chain" evidence="12">
    <location>
        <begin position="1"/>
        <end position="955"/>
    </location>
</feature>
<dbReference type="CDD" id="cd00030">
    <property type="entry name" value="C2"/>
    <property type="match status" value="1"/>
</dbReference>
<dbReference type="PROSITE" id="PS50004">
    <property type="entry name" value="C2"/>
    <property type="match status" value="2"/>
</dbReference>
<feature type="compositionally biased region" description="Basic residues" evidence="13">
    <location>
        <begin position="233"/>
        <end position="249"/>
    </location>
</feature>
<evidence type="ECO:0000256" key="8">
    <source>
        <dbReference type="ARBA" id="ARBA00023209"/>
    </source>
</evidence>
<evidence type="ECO:0000256" key="6">
    <source>
        <dbReference type="ARBA" id="ARBA00023136"/>
    </source>
</evidence>
<keyword evidence="12" id="KW-0333">Golgi apparatus</keyword>
<evidence type="ECO:0000256" key="2">
    <source>
        <dbReference type="ARBA" id="ARBA00022516"/>
    </source>
</evidence>
<keyword evidence="4" id="KW-0106">Calcium</keyword>
<evidence type="ECO:0000256" key="5">
    <source>
        <dbReference type="ARBA" id="ARBA00023098"/>
    </source>
</evidence>
<dbReference type="AlphaFoldDB" id="A0A1C7NJG4"/>
<comment type="catalytic activity">
    <reaction evidence="12">
        <text>a 1,2-diacyl-sn-glycero-3-phospho-L-serine + H(+) = a 1,2-diacyl-sn-glycero-3-phosphoethanolamine + CO2</text>
        <dbReference type="Rhea" id="RHEA:20828"/>
        <dbReference type="ChEBI" id="CHEBI:15378"/>
        <dbReference type="ChEBI" id="CHEBI:16526"/>
        <dbReference type="ChEBI" id="CHEBI:57262"/>
        <dbReference type="ChEBI" id="CHEBI:64612"/>
        <dbReference type="EC" id="4.1.1.65"/>
    </reaction>
</comment>
<dbReference type="InterPro" id="IPR000008">
    <property type="entry name" value="C2_dom"/>
</dbReference>
<dbReference type="Pfam" id="PF02666">
    <property type="entry name" value="PS_Dcarbxylase"/>
    <property type="match status" value="1"/>
</dbReference>
<evidence type="ECO:0000313" key="16">
    <source>
        <dbReference type="Proteomes" id="UP000093000"/>
    </source>
</evidence>
<keyword evidence="12" id="KW-0967">Endosome</keyword>
<keyword evidence="9 12" id="KW-0456">Lyase</keyword>
<sequence>MTETKQELIFKVDIIEARSLSKDDEVIHPYAQVTYGGIKHKTDTIKKTQQPNWNCSFEFDLNDILSHKKRVRSLKDHGLTLSIYNKDRFTSVFLGQTRWSLEELFSGQSVAYEENSVEYQNKKYDRAKWHPLSHVRHHKRFRLRKRREDTSASEAEQAEVHVRYGLIGKHDQTAENIAAEWQNVLSMLSVQEVPSPPELQSSSSTSSANQESRIMVENSSTLSVSSTNTPKTTRPRRKLRSKFSRRGKSQKQAGYYSRFLSKVTGVTFLEIESANDLPPERNVTRTGFDMDPFVIVTYGVNTFRTSAIRHNLNPVWNEKLFFHVRSSQENYKIKFAVYDKDKFSSNDFVASQEIKLSDIVNKTLESAEKPVEPENMDGDHTPADEIDRNMARYSIPLTLARPDKWPELRPKLTIRAKFVPYVEIRKLFWTALAKTCDADSSNTMSKLEVQTMLETLGSNISECTINRFWKENNKDLSEDLTMDELVNSLEALMLDLDERQKRVDVNALIESGQDVPEEIANKKLSNPFFPGSSDDESVSEAVGSSDTEDDYDSDMGYDSAEYDESISTSPETPDEADYEVLAEADGVQYVDDSLESLRIHEDEKQHEHKDHNAHLAKEKLIHLTECPICHKTDLTKRMQMDTITHVAICAANDWTTVDQFLIGNFGSEAQAQRRWFVKLVSKVGYGKYSEGENNANIIVQDRSTGLLIDERMSVYVRLGMRLLYKGMKTGIHTKTAHRILANMSIKQGRRFDNPNSVREIAPFIKFHRLDLSEVLEPIENFKTFNEFFYRKLKPGSRPCDNPEDKRVAVSTADCRMMAFPTVDDATRIWIKGVEFSLAKLLDDEEEAKTFEGGALAIFRLAPQDYHRYHSPVDGTVRKIHHVKGEYYTVNPMAIRTTLDVYGDNKRDIVYMDTEVFGRVAIVCIGAMMVGSIVLTAKEGDYLARTDELGYFAFGGSTLVVLFEKDSIQFDNDLIDNANRSLETLVRVGNHIGVHP</sequence>
<dbReference type="EMBL" id="LUGH01000104">
    <property type="protein sequence ID" value="OBZ89267.1"/>
    <property type="molecule type" value="Genomic_DNA"/>
</dbReference>
<dbReference type="GO" id="GO:0006646">
    <property type="term" value="P:phosphatidylethanolamine biosynthetic process"/>
    <property type="evidence" value="ECO:0007669"/>
    <property type="project" value="UniProtKB-UniRule"/>
</dbReference>
<evidence type="ECO:0000256" key="3">
    <source>
        <dbReference type="ARBA" id="ARBA00022793"/>
    </source>
</evidence>
<feature type="domain" description="C2" evidence="14">
    <location>
        <begin position="1"/>
        <end position="114"/>
    </location>
</feature>
<dbReference type="InterPro" id="IPR011992">
    <property type="entry name" value="EF-hand-dom_pair"/>
</dbReference>
<feature type="compositionally biased region" description="Acidic residues" evidence="13">
    <location>
        <begin position="546"/>
        <end position="564"/>
    </location>
</feature>
<feature type="chain" id="PRO_5023513300" description="Phosphatidylserine decarboxylase 2 alpha chain" evidence="12">
    <location>
        <begin position="956"/>
        <end position="995"/>
    </location>
</feature>
<dbReference type="PANTHER" id="PTHR10067">
    <property type="entry name" value="PHOSPHATIDYLSERINE DECARBOXYLASE"/>
    <property type="match status" value="1"/>
</dbReference>
<feature type="active site" description="Charge relay system; for autoendoproteolytic cleavage activity" evidence="12">
    <location>
        <position position="869"/>
    </location>
</feature>
<comment type="function">
    <text evidence="12">Catalyzes the formation of phosphatidylethanolamine (PtdEtn) from phosphatidylserine (PtdSer). Plays a central role in phospholipid metabolism and in the interorganelle trafficking of phosphatidylserine.</text>
</comment>
<feature type="domain" description="C2" evidence="14">
    <location>
        <begin position="245"/>
        <end position="371"/>
    </location>
</feature>
<evidence type="ECO:0000313" key="15">
    <source>
        <dbReference type="EMBL" id="OBZ89267.1"/>
    </source>
</evidence>
<dbReference type="Gene3D" id="2.60.40.150">
    <property type="entry name" value="C2 domain"/>
    <property type="match status" value="2"/>
</dbReference>
<dbReference type="GO" id="GO:0016540">
    <property type="term" value="P:protein autoprocessing"/>
    <property type="evidence" value="ECO:0007669"/>
    <property type="project" value="UniProtKB-UniRule"/>
</dbReference>
<organism evidence="15 16">
    <name type="scientific">Choanephora cucurbitarum</name>
    <dbReference type="NCBI Taxonomy" id="101091"/>
    <lineage>
        <taxon>Eukaryota</taxon>
        <taxon>Fungi</taxon>
        <taxon>Fungi incertae sedis</taxon>
        <taxon>Mucoromycota</taxon>
        <taxon>Mucoromycotina</taxon>
        <taxon>Mucoromycetes</taxon>
        <taxon>Mucorales</taxon>
        <taxon>Mucorineae</taxon>
        <taxon>Choanephoraceae</taxon>
        <taxon>Choanephoroideae</taxon>
        <taxon>Choanephora</taxon>
    </lineage>
</organism>
<comment type="cofactor">
    <cofactor evidence="12">
        <name>pyruvate</name>
        <dbReference type="ChEBI" id="CHEBI:15361"/>
    </cofactor>
    <text evidence="12">Binds 1 pyruvoyl group covalently per subunit.</text>
</comment>
<feature type="active site" description="Schiff-base intermediate with substrate; via pyruvic acid; for decarboxylase activity" evidence="12">
    <location>
        <position position="956"/>
    </location>
</feature>
<dbReference type="SMART" id="SM00239">
    <property type="entry name" value="C2"/>
    <property type="match status" value="2"/>
</dbReference>
<comment type="similarity">
    <text evidence="12">Belongs to the phosphatidylserine decarboxylase family. PSD-B subfamily. Eukaryotic type II sub-subfamily.</text>
</comment>
<evidence type="ECO:0000256" key="11">
    <source>
        <dbReference type="ARBA" id="ARBA00023317"/>
    </source>
</evidence>
<dbReference type="InterPro" id="IPR018247">
    <property type="entry name" value="EF_Hand_1_Ca_BS"/>
</dbReference>
<feature type="modified residue" description="Pyruvic acid (Ser); by autocatalysis" evidence="12">
    <location>
        <position position="956"/>
    </location>
</feature>
<dbReference type="EC" id="4.1.1.65" evidence="12"/>
<evidence type="ECO:0000256" key="10">
    <source>
        <dbReference type="ARBA" id="ARBA00023264"/>
    </source>
</evidence>
<reference evidence="15 16" key="1">
    <citation type="submission" date="2016-03" db="EMBL/GenBank/DDBJ databases">
        <title>Choanephora cucurbitarum.</title>
        <authorList>
            <person name="Min B."/>
            <person name="Park H."/>
            <person name="Park J.-H."/>
            <person name="Shin H.-D."/>
            <person name="Choi I.-G."/>
        </authorList>
    </citation>
    <scope>NUCLEOTIDE SEQUENCE [LARGE SCALE GENOMIC DNA]</scope>
    <source>
        <strain evidence="15 16">KUS-F28377</strain>
    </source>
</reference>
<dbReference type="Proteomes" id="UP000093000">
    <property type="component" value="Unassembled WGS sequence"/>
</dbReference>
<evidence type="ECO:0000259" key="14">
    <source>
        <dbReference type="PROSITE" id="PS50004"/>
    </source>
</evidence>
<dbReference type="FunCoup" id="A0A1C7NJG4">
    <property type="interactions" value="80"/>
</dbReference>
<comment type="pathway">
    <text evidence="1">Lipid metabolism.</text>
</comment>
<proteinExistence type="inferred from homology"/>
<name>A0A1C7NJG4_9FUNG</name>
<evidence type="ECO:0000256" key="13">
    <source>
        <dbReference type="SAM" id="MobiDB-lite"/>
    </source>
</evidence>
<feature type="region of interest" description="Disordered" evidence="13">
    <location>
        <begin position="192"/>
        <end position="250"/>
    </location>
</feature>
<dbReference type="UniPathway" id="UPA00558">
    <property type="reaction ID" value="UER00616"/>
</dbReference>
<dbReference type="InterPro" id="IPR035892">
    <property type="entry name" value="C2_domain_sf"/>
</dbReference>
<keyword evidence="5 12" id="KW-0443">Lipid metabolism</keyword>
<keyword evidence="7 12" id="KW-0865">Zymogen</keyword>
<dbReference type="GO" id="GO:0000139">
    <property type="term" value="C:Golgi membrane"/>
    <property type="evidence" value="ECO:0007669"/>
    <property type="project" value="UniProtKB-SubCell"/>
</dbReference>
<accession>A0A1C7NJG4</accession>
<feature type="site" description="Cleavage (non-hydrolytic); by autocatalysis" evidence="12">
    <location>
        <begin position="955"/>
        <end position="956"/>
    </location>
</feature>
<dbReference type="OrthoDB" id="5973539at2759"/>
<comment type="pathway">
    <text evidence="12">Phospholipid metabolism; phosphatidylethanolamine biosynthesis; phosphatidylethanolamine from CDP-diacylglycerol: step 2/2.</text>
</comment>
<dbReference type="PANTHER" id="PTHR10067:SF17">
    <property type="entry name" value="PHOSPHATIDYLSERINE DECARBOXYLASE PROENZYME 2"/>
    <property type="match status" value="1"/>
</dbReference>
<gene>
    <name evidence="15" type="primary">psd3_0</name>
    <name evidence="12" type="synonym">PSD2</name>
    <name evidence="15" type="ORF">A0J61_02673</name>
</gene>